<feature type="non-terminal residue" evidence="2">
    <location>
        <position position="30"/>
    </location>
</feature>
<dbReference type="AlphaFoldDB" id="A0A6J4HXR2"/>
<evidence type="ECO:0000256" key="1">
    <source>
        <dbReference type="SAM" id="MobiDB-lite"/>
    </source>
</evidence>
<reference evidence="2" key="1">
    <citation type="submission" date="2020-02" db="EMBL/GenBank/DDBJ databases">
        <authorList>
            <person name="Meier V. D."/>
        </authorList>
    </citation>
    <scope>NUCLEOTIDE SEQUENCE</scope>
    <source>
        <strain evidence="2">AVDCRST_MAG27</strain>
    </source>
</reference>
<evidence type="ECO:0000313" key="2">
    <source>
        <dbReference type="EMBL" id="CAA9234824.1"/>
    </source>
</evidence>
<protein>
    <submittedName>
        <fullName evidence="2">Uncharacterized protein</fullName>
    </submittedName>
</protein>
<sequence length="30" mass="3523">GGYHGLEEAAGDRDFARPRNQQLRLRRNRL</sequence>
<accession>A0A6J4HXR2</accession>
<dbReference type="EMBL" id="CADCTD010000049">
    <property type="protein sequence ID" value="CAA9234824.1"/>
    <property type="molecule type" value="Genomic_DNA"/>
</dbReference>
<feature type="region of interest" description="Disordered" evidence="1">
    <location>
        <begin position="1"/>
        <end position="30"/>
    </location>
</feature>
<gene>
    <name evidence="2" type="ORF">AVDCRST_MAG27-2197</name>
</gene>
<organism evidence="2">
    <name type="scientific">uncultured Craurococcus sp</name>
    <dbReference type="NCBI Taxonomy" id="1135998"/>
    <lineage>
        <taxon>Bacteria</taxon>
        <taxon>Pseudomonadati</taxon>
        <taxon>Pseudomonadota</taxon>
        <taxon>Alphaproteobacteria</taxon>
        <taxon>Acetobacterales</taxon>
        <taxon>Acetobacteraceae</taxon>
        <taxon>Craurococcus</taxon>
        <taxon>environmental samples</taxon>
    </lineage>
</organism>
<name>A0A6J4HXR2_9PROT</name>
<feature type="non-terminal residue" evidence="2">
    <location>
        <position position="1"/>
    </location>
</feature>
<feature type="compositionally biased region" description="Basic and acidic residues" evidence="1">
    <location>
        <begin position="1"/>
        <end position="17"/>
    </location>
</feature>
<proteinExistence type="predicted"/>